<feature type="region of interest" description="Disordered" evidence="3">
    <location>
        <begin position="330"/>
        <end position="359"/>
    </location>
</feature>
<dbReference type="PaxDb" id="3708-A0A078JLM6"/>
<evidence type="ECO:0000313" key="6">
    <source>
        <dbReference type="Proteomes" id="UP000028999"/>
    </source>
</evidence>
<protein>
    <submittedName>
        <fullName evidence="5">BnaCnng54470D protein</fullName>
    </submittedName>
</protein>
<dbReference type="EMBL" id="LK035966">
    <property type="protein sequence ID" value="CDY67315.1"/>
    <property type="molecule type" value="Genomic_DNA"/>
</dbReference>
<dbReference type="InterPro" id="IPR036910">
    <property type="entry name" value="HMG_box_dom_sf"/>
</dbReference>
<dbReference type="CDD" id="cd22006">
    <property type="entry name" value="HMG-box_AtHMGB6-like_rpt1"/>
    <property type="match status" value="1"/>
</dbReference>
<feature type="domain" description="HMG box" evidence="4">
    <location>
        <begin position="353"/>
        <end position="421"/>
    </location>
</feature>
<evidence type="ECO:0000256" key="2">
    <source>
        <dbReference type="SAM" id="Coils"/>
    </source>
</evidence>
<dbReference type="PROSITE" id="PS50118">
    <property type="entry name" value="HMG_BOX_2"/>
    <property type="match status" value="3"/>
</dbReference>
<proteinExistence type="predicted"/>
<dbReference type="PRINTS" id="PR00886">
    <property type="entry name" value="HIGHMOBLTY12"/>
</dbReference>
<accession>A0A078JLM6</accession>
<dbReference type="PANTHER" id="PTHR46912:SF1">
    <property type="entry name" value="HIGH MOBILITY GROUP B PROTEIN 13"/>
    <property type="match status" value="1"/>
</dbReference>
<feature type="domain" description="HMG box" evidence="4">
    <location>
        <begin position="129"/>
        <end position="197"/>
    </location>
</feature>
<feature type="DNA-binding region" description="HMG box" evidence="1">
    <location>
        <begin position="227"/>
        <end position="293"/>
    </location>
</feature>
<dbReference type="GO" id="GO:0003677">
    <property type="term" value="F:DNA binding"/>
    <property type="evidence" value="ECO:0000318"/>
    <property type="project" value="GO_Central"/>
</dbReference>
<reference evidence="5 6" key="1">
    <citation type="journal article" date="2014" name="Science">
        <title>Plant genetics. Early allopolyploid evolution in the post-Neolithic Brassica napus oilseed genome.</title>
        <authorList>
            <person name="Chalhoub B."/>
            <person name="Denoeud F."/>
            <person name="Liu S."/>
            <person name="Parkin I.A."/>
            <person name="Tang H."/>
            <person name="Wang X."/>
            <person name="Chiquet J."/>
            <person name="Belcram H."/>
            <person name="Tong C."/>
            <person name="Samans B."/>
            <person name="Correa M."/>
            <person name="Da Silva C."/>
            <person name="Just J."/>
            <person name="Falentin C."/>
            <person name="Koh C.S."/>
            <person name="Le Clainche I."/>
            <person name="Bernard M."/>
            <person name="Bento P."/>
            <person name="Noel B."/>
            <person name="Labadie K."/>
            <person name="Alberti A."/>
            <person name="Charles M."/>
            <person name="Arnaud D."/>
            <person name="Guo H."/>
            <person name="Daviaud C."/>
            <person name="Alamery S."/>
            <person name="Jabbari K."/>
            <person name="Zhao M."/>
            <person name="Edger P.P."/>
            <person name="Chelaifa H."/>
            <person name="Tack D."/>
            <person name="Lassalle G."/>
            <person name="Mestiri I."/>
            <person name="Schnel N."/>
            <person name="Le Paslier M.C."/>
            <person name="Fan G."/>
            <person name="Renault V."/>
            <person name="Bayer P.E."/>
            <person name="Golicz A.A."/>
            <person name="Manoli S."/>
            <person name="Lee T.H."/>
            <person name="Thi V.H."/>
            <person name="Chalabi S."/>
            <person name="Hu Q."/>
            <person name="Fan C."/>
            <person name="Tollenaere R."/>
            <person name="Lu Y."/>
            <person name="Battail C."/>
            <person name="Shen J."/>
            <person name="Sidebottom C.H."/>
            <person name="Wang X."/>
            <person name="Canaguier A."/>
            <person name="Chauveau A."/>
            <person name="Berard A."/>
            <person name="Deniot G."/>
            <person name="Guan M."/>
            <person name="Liu Z."/>
            <person name="Sun F."/>
            <person name="Lim Y.P."/>
            <person name="Lyons E."/>
            <person name="Town C.D."/>
            <person name="Bancroft I."/>
            <person name="Wang X."/>
            <person name="Meng J."/>
            <person name="Ma J."/>
            <person name="Pires J.C."/>
            <person name="King G.J."/>
            <person name="Brunel D."/>
            <person name="Delourme R."/>
            <person name="Renard M."/>
            <person name="Aury J.M."/>
            <person name="Adams K.L."/>
            <person name="Batley J."/>
            <person name="Snowdon R.J."/>
            <person name="Tost J."/>
            <person name="Edwards D."/>
            <person name="Zhou Y."/>
            <person name="Hua W."/>
            <person name="Sharpe A.G."/>
            <person name="Paterson A.H."/>
            <person name="Guan C."/>
            <person name="Wincker P."/>
        </authorList>
    </citation>
    <scope>NUCLEOTIDE SEQUENCE [LARGE SCALE GENOMIC DNA]</scope>
    <source>
        <strain evidence="6">cv. Darmor-bzh</strain>
    </source>
</reference>
<dbReference type="Gramene" id="CDY67315">
    <property type="protein sequence ID" value="CDY67315"/>
    <property type="gene ID" value="GSBRNA2T00060631001"/>
</dbReference>
<feature type="region of interest" description="Disordered" evidence="3">
    <location>
        <begin position="109"/>
        <end position="132"/>
    </location>
</feature>
<feature type="coiled-coil region" evidence="2">
    <location>
        <begin position="297"/>
        <end position="324"/>
    </location>
</feature>
<keyword evidence="1" id="KW-0238">DNA-binding</keyword>
<dbReference type="STRING" id="3708.A0A078JLM6"/>
<keyword evidence="6" id="KW-1185">Reference proteome</keyword>
<feature type="DNA-binding region" description="HMG box" evidence="1">
    <location>
        <begin position="353"/>
        <end position="421"/>
    </location>
</feature>
<keyword evidence="1" id="KW-0539">Nucleus</keyword>
<evidence type="ECO:0000313" key="5">
    <source>
        <dbReference type="EMBL" id="CDY67315.1"/>
    </source>
</evidence>
<feature type="DNA-binding region" description="HMG box" evidence="1">
    <location>
        <begin position="129"/>
        <end position="197"/>
    </location>
</feature>
<name>A0A078JLM6_BRANA</name>
<feature type="compositionally biased region" description="Basic residues" evidence="3">
    <location>
        <begin position="11"/>
        <end position="21"/>
    </location>
</feature>
<dbReference type="InterPro" id="IPR044601">
    <property type="entry name" value="HMGB6/HMGB13"/>
</dbReference>
<dbReference type="SUPFAM" id="SSF47095">
    <property type="entry name" value="HMG-box"/>
    <property type="match status" value="3"/>
</dbReference>
<keyword evidence="2" id="KW-0175">Coiled coil</keyword>
<dbReference type="GO" id="GO:0005634">
    <property type="term" value="C:nucleus"/>
    <property type="evidence" value="ECO:0007669"/>
    <property type="project" value="UniProtKB-UniRule"/>
</dbReference>
<organism evidence="5 6">
    <name type="scientific">Brassica napus</name>
    <name type="common">Rape</name>
    <dbReference type="NCBI Taxonomy" id="3708"/>
    <lineage>
        <taxon>Eukaryota</taxon>
        <taxon>Viridiplantae</taxon>
        <taxon>Streptophyta</taxon>
        <taxon>Embryophyta</taxon>
        <taxon>Tracheophyta</taxon>
        <taxon>Spermatophyta</taxon>
        <taxon>Magnoliopsida</taxon>
        <taxon>eudicotyledons</taxon>
        <taxon>Gunneridae</taxon>
        <taxon>Pentapetalae</taxon>
        <taxon>rosids</taxon>
        <taxon>malvids</taxon>
        <taxon>Brassicales</taxon>
        <taxon>Brassicaceae</taxon>
        <taxon>Brassiceae</taxon>
        <taxon>Brassica</taxon>
    </lineage>
</organism>
<dbReference type="Pfam" id="PF00505">
    <property type="entry name" value="HMG_box"/>
    <property type="match status" value="3"/>
</dbReference>
<dbReference type="AlphaFoldDB" id="A0A078JLM6"/>
<dbReference type="Proteomes" id="UP000028999">
    <property type="component" value="Unassembled WGS sequence"/>
</dbReference>
<evidence type="ECO:0000256" key="3">
    <source>
        <dbReference type="SAM" id="MobiDB-lite"/>
    </source>
</evidence>
<dbReference type="PANTHER" id="PTHR46912">
    <property type="entry name" value="HIGH MOBILITY GROUP B PROTEIN 13"/>
    <property type="match status" value="1"/>
</dbReference>
<feature type="compositionally biased region" description="Basic residues" evidence="3">
    <location>
        <begin position="332"/>
        <end position="343"/>
    </location>
</feature>
<dbReference type="Gene3D" id="1.10.30.10">
    <property type="entry name" value="High mobility group box domain"/>
    <property type="match status" value="3"/>
</dbReference>
<dbReference type="OMA" id="CKHEAMR"/>
<feature type="domain" description="HMG box" evidence="4">
    <location>
        <begin position="227"/>
        <end position="293"/>
    </location>
</feature>
<evidence type="ECO:0000256" key="1">
    <source>
        <dbReference type="PROSITE-ProRule" id="PRU00267"/>
    </source>
</evidence>
<dbReference type="SMART" id="SM00398">
    <property type="entry name" value="HMG"/>
    <property type="match status" value="3"/>
</dbReference>
<gene>
    <name evidence="5" type="primary">BnaCnng54470D</name>
    <name evidence="5" type="ORF">GSBRNA2T00060631001</name>
</gene>
<evidence type="ECO:0000259" key="4">
    <source>
        <dbReference type="PROSITE" id="PS50118"/>
    </source>
</evidence>
<dbReference type="InterPro" id="IPR009071">
    <property type="entry name" value="HMG_box_dom"/>
</dbReference>
<dbReference type="FunFam" id="1.10.30.10:FF:000092">
    <property type="entry name" value="High mobility group B protein 13"/>
    <property type="match status" value="1"/>
</dbReference>
<sequence length="427" mass="50022">MATVANPAPAKKSRNSRKALKQKNEIVESPLLSPAKGKETKSYEKDLMEMQAMLEKMKIEKEKTEDLLKEKDEILRKKEEELETRDVELKKLQKMKEFKPNMTLAFCQSLAQTEDDKKGKKKKKDGAETKRPSTPYILWCKDNWNEVKKENPDSYFKETSNILGAKWKTLSAEEKKPYEEKYKAEKEAYLQQKTALELLDQYLHFVQEAEQEDNNKKTKKIKDPLKPKQPISAYLIYANERRPALREDNKSVIEVAKLTGEEWKNLSEEQKAPYDKMAKKNKEIYLEEMEGYKRTKEEEAMSQKKEEEELMKLHKQEALQLLKKKEKADHIIKKKKETTKKKKKNEDVNPNKPKKPASSFFLFCKDARKSLAEEHPGINNSTLTAHISLKWKELGEEERQMYNGKAAELMEAYKKEVEEYNKTKAAA</sequence>
<feature type="region of interest" description="Disordered" evidence="3">
    <location>
        <begin position="1"/>
        <end position="42"/>
    </location>
</feature>